<feature type="transmembrane region" description="Helical" evidence="15">
    <location>
        <begin position="152"/>
        <end position="169"/>
    </location>
</feature>
<dbReference type="SMART" id="SM00388">
    <property type="entry name" value="HisKA"/>
    <property type="match status" value="1"/>
</dbReference>
<evidence type="ECO:0000256" key="10">
    <source>
        <dbReference type="ARBA" id="ARBA00022989"/>
    </source>
</evidence>
<dbReference type="GO" id="GO:0000155">
    <property type="term" value="F:phosphorelay sensor kinase activity"/>
    <property type="evidence" value="ECO:0007669"/>
    <property type="project" value="InterPro"/>
</dbReference>
<dbReference type="SUPFAM" id="SSF47384">
    <property type="entry name" value="Homodimeric domain of signal transducing histidine kinase"/>
    <property type="match status" value="1"/>
</dbReference>
<gene>
    <name evidence="18" type="ORF">DJ021_09675</name>
</gene>
<feature type="transmembrane region" description="Helical" evidence="15">
    <location>
        <begin position="77"/>
        <end position="98"/>
    </location>
</feature>
<dbReference type="SUPFAM" id="SSF52172">
    <property type="entry name" value="CheY-like"/>
    <property type="match status" value="1"/>
</dbReference>
<dbReference type="Gene3D" id="1.10.287.130">
    <property type="match status" value="1"/>
</dbReference>
<dbReference type="Gene3D" id="3.30.565.10">
    <property type="entry name" value="Histidine kinase-like ATPase, C-terminal domain"/>
    <property type="match status" value="1"/>
</dbReference>
<keyword evidence="19" id="KW-1185">Reference proteome</keyword>
<evidence type="ECO:0000256" key="1">
    <source>
        <dbReference type="ARBA" id="ARBA00000085"/>
    </source>
</evidence>
<evidence type="ECO:0000256" key="4">
    <source>
        <dbReference type="ARBA" id="ARBA00022553"/>
    </source>
</evidence>
<evidence type="ECO:0000256" key="6">
    <source>
        <dbReference type="ARBA" id="ARBA00022692"/>
    </source>
</evidence>
<dbReference type="Pfam" id="PF02518">
    <property type="entry name" value="HATPase_c"/>
    <property type="match status" value="1"/>
</dbReference>
<feature type="domain" description="Response regulatory" evidence="17">
    <location>
        <begin position="471"/>
        <end position="588"/>
    </location>
</feature>
<keyword evidence="11" id="KW-0902">Two-component regulatory system</keyword>
<dbReference type="InterPro" id="IPR036097">
    <property type="entry name" value="HisK_dim/P_sf"/>
</dbReference>
<keyword evidence="10 15" id="KW-1133">Transmembrane helix</keyword>
<dbReference type="PRINTS" id="PR00344">
    <property type="entry name" value="BCTRLSENSOR"/>
</dbReference>
<dbReference type="InterPro" id="IPR036890">
    <property type="entry name" value="HATPase_C_sf"/>
</dbReference>
<comment type="caution">
    <text evidence="18">The sequence shown here is derived from an EMBL/GenBank/DDBJ whole genome shotgun (WGS) entry which is preliminary data.</text>
</comment>
<dbReference type="InterPro" id="IPR004358">
    <property type="entry name" value="Sig_transdc_His_kin-like_C"/>
</dbReference>
<dbReference type="InterPro" id="IPR003594">
    <property type="entry name" value="HATPase_dom"/>
</dbReference>
<feature type="modified residue" description="4-aspartylphosphate" evidence="13">
    <location>
        <position position="520"/>
    </location>
</feature>
<evidence type="ECO:0000256" key="14">
    <source>
        <dbReference type="SAM" id="Coils"/>
    </source>
</evidence>
<name>A0A328B2J3_9CAUL</name>
<dbReference type="Pfam" id="PF00512">
    <property type="entry name" value="HisKA"/>
    <property type="match status" value="1"/>
</dbReference>
<evidence type="ECO:0000256" key="9">
    <source>
        <dbReference type="ARBA" id="ARBA00022840"/>
    </source>
</evidence>
<dbReference type="CDD" id="cd00082">
    <property type="entry name" value="HisKA"/>
    <property type="match status" value="1"/>
</dbReference>
<evidence type="ECO:0000256" key="7">
    <source>
        <dbReference type="ARBA" id="ARBA00022741"/>
    </source>
</evidence>
<dbReference type="PROSITE" id="PS50110">
    <property type="entry name" value="RESPONSE_REGULATORY"/>
    <property type="match status" value="1"/>
</dbReference>
<organism evidence="18 19">
    <name type="scientific">Phenylobacterium hankyongense</name>
    <dbReference type="NCBI Taxonomy" id="1813876"/>
    <lineage>
        <taxon>Bacteria</taxon>
        <taxon>Pseudomonadati</taxon>
        <taxon>Pseudomonadota</taxon>
        <taxon>Alphaproteobacteria</taxon>
        <taxon>Caulobacterales</taxon>
        <taxon>Caulobacteraceae</taxon>
        <taxon>Phenylobacterium</taxon>
    </lineage>
</organism>
<dbReference type="Proteomes" id="UP000249842">
    <property type="component" value="Unassembled WGS sequence"/>
</dbReference>
<feature type="domain" description="Histidine kinase" evidence="16">
    <location>
        <begin position="228"/>
        <end position="449"/>
    </location>
</feature>
<comment type="subcellular location">
    <subcellularLocation>
        <location evidence="2">Membrane</location>
    </subcellularLocation>
</comment>
<keyword evidence="7" id="KW-0547">Nucleotide-binding</keyword>
<dbReference type="SUPFAM" id="SSF55874">
    <property type="entry name" value="ATPase domain of HSP90 chaperone/DNA topoisomerase II/histidine kinase"/>
    <property type="match status" value="1"/>
</dbReference>
<keyword evidence="6 15" id="KW-0812">Transmembrane</keyword>
<evidence type="ECO:0000256" key="2">
    <source>
        <dbReference type="ARBA" id="ARBA00004370"/>
    </source>
</evidence>
<evidence type="ECO:0000256" key="5">
    <source>
        <dbReference type="ARBA" id="ARBA00022679"/>
    </source>
</evidence>
<feature type="transmembrane region" description="Helical" evidence="15">
    <location>
        <begin position="128"/>
        <end position="146"/>
    </location>
</feature>
<evidence type="ECO:0000256" key="3">
    <source>
        <dbReference type="ARBA" id="ARBA00012438"/>
    </source>
</evidence>
<evidence type="ECO:0000313" key="18">
    <source>
        <dbReference type="EMBL" id="RAK60054.1"/>
    </source>
</evidence>
<evidence type="ECO:0000256" key="12">
    <source>
        <dbReference type="ARBA" id="ARBA00023136"/>
    </source>
</evidence>
<reference evidence="19" key="1">
    <citation type="submission" date="2018-05" db="EMBL/GenBank/DDBJ databases">
        <authorList>
            <person name="Li X."/>
        </authorList>
    </citation>
    <scope>NUCLEOTIDE SEQUENCE [LARGE SCALE GENOMIC DNA]</scope>
    <source>
        <strain evidence="19">HKS-05</strain>
    </source>
</reference>
<evidence type="ECO:0000256" key="11">
    <source>
        <dbReference type="ARBA" id="ARBA00023012"/>
    </source>
</evidence>
<keyword evidence="8 18" id="KW-0418">Kinase</keyword>
<dbReference type="InterPro" id="IPR003661">
    <property type="entry name" value="HisK_dim/P_dom"/>
</dbReference>
<keyword evidence="5" id="KW-0808">Transferase</keyword>
<dbReference type="EMBL" id="QFYP01000001">
    <property type="protein sequence ID" value="RAK60054.1"/>
    <property type="molecule type" value="Genomic_DNA"/>
</dbReference>
<feature type="coiled-coil region" evidence="14">
    <location>
        <begin position="194"/>
        <end position="221"/>
    </location>
</feature>
<dbReference type="CDD" id="cd17546">
    <property type="entry name" value="REC_hyHK_CKI1_RcsC-like"/>
    <property type="match status" value="1"/>
</dbReference>
<evidence type="ECO:0000256" key="8">
    <source>
        <dbReference type="ARBA" id="ARBA00022777"/>
    </source>
</evidence>
<sequence>MGSNPYQLILAGFVLPLRVHYAFNALAAACALLLGHPLVAAWGFATVSGGDTVYQLVIRRWLAASAGADEAAGLRHLAVACSLRVGLYIAPAVAMALSGGAPELSYMAVVAVSMIAVAPAAGSLSRLIFWALAAPVVVACGLTATLTEPRSAAAILAALVGLIVVLELVSRGTTRAVGAWQAAFSTNLAMIPELEAARDHAMAEQAAADAAREEARRANQAKSNFLATMSHEIRTPMNGVLGMAQLLRRDETHPVQAERIATLLESGEYLLSILDDILDVSKIDAGRLEIVRGVEDLRLFLDRLVGFWGGRASEKGVSLGLEVDDSVPDFVLMDALRLRQVLFNLVGNALKFTEHGSVEVLAQARPREAGGVWVRLSVRDTGPGIAAQHLPCLFERFSQGDDFAVRKFGGTGLGLAIAKQLTELMGGRIWVESELGGGATFHIEIPLDLAMAGAPAPAPTGAEQPMGPPLRLLAVDDNKINLLVLDQLLSAFGHVVATAGSGAEALEILAAQPFDLVLMDIQMPDMSGTEALGRLRAGGGPNAAAPVIALTADVTSGGRQRYLDLGFTEHSTKPIKVHDLVDAIARAMVAERPEAQAARSA</sequence>
<keyword evidence="4 13" id="KW-0597">Phosphoprotein</keyword>
<dbReference type="Gene3D" id="3.40.50.2300">
    <property type="match status" value="1"/>
</dbReference>
<proteinExistence type="predicted"/>
<dbReference type="InterPro" id="IPR001789">
    <property type="entry name" value="Sig_transdc_resp-reg_receiver"/>
</dbReference>
<dbReference type="InterPro" id="IPR011006">
    <property type="entry name" value="CheY-like_superfamily"/>
</dbReference>
<dbReference type="SMART" id="SM00448">
    <property type="entry name" value="REC"/>
    <property type="match status" value="1"/>
</dbReference>
<dbReference type="PROSITE" id="PS50109">
    <property type="entry name" value="HIS_KIN"/>
    <property type="match status" value="1"/>
</dbReference>
<accession>A0A328B2J3</accession>
<dbReference type="PANTHER" id="PTHR45339">
    <property type="entry name" value="HYBRID SIGNAL TRANSDUCTION HISTIDINE KINASE J"/>
    <property type="match status" value="1"/>
</dbReference>
<dbReference type="FunFam" id="1.10.287.130:FF:000004">
    <property type="entry name" value="Ethylene receptor 1"/>
    <property type="match status" value="1"/>
</dbReference>
<keyword evidence="14" id="KW-0175">Coiled coil</keyword>
<dbReference type="GO" id="GO:0016020">
    <property type="term" value="C:membrane"/>
    <property type="evidence" value="ECO:0007669"/>
    <property type="project" value="UniProtKB-SubCell"/>
</dbReference>
<evidence type="ECO:0000256" key="15">
    <source>
        <dbReference type="SAM" id="Phobius"/>
    </source>
</evidence>
<dbReference type="CDD" id="cd16922">
    <property type="entry name" value="HATPase_EvgS-ArcB-TorS-like"/>
    <property type="match status" value="1"/>
</dbReference>
<keyword evidence="9" id="KW-0067">ATP-binding</keyword>
<dbReference type="Pfam" id="PF00072">
    <property type="entry name" value="Response_reg"/>
    <property type="match status" value="1"/>
</dbReference>
<dbReference type="EC" id="2.7.13.3" evidence="3"/>
<evidence type="ECO:0000313" key="19">
    <source>
        <dbReference type="Proteomes" id="UP000249842"/>
    </source>
</evidence>
<dbReference type="SMART" id="SM00387">
    <property type="entry name" value="HATPase_c"/>
    <property type="match status" value="1"/>
</dbReference>
<comment type="catalytic activity">
    <reaction evidence="1">
        <text>ATP + protein L-histidine = ADP + protein N-phospho-L-histidine.</text>
        <dbReference type="EC" id="2.7.13.3"/>
    </reaction>
</comment>
<evidence type="ECO:0000259" key="17">
    <source>
        <dbReference type="PROSITE" id="PS50110"/>
    </source>
</evidence>
<dbReference type="InterPro" id="IPR005467">
    <property type="entry name" value="His_kinase_dom"/>
</dbReference>
<dbReference type="FunFam" id="3.30.565.10:FF:000010">
    <property type="entry name" value="Sensor histidine kinase RcsC"/>
    <property type="match status" value="1"/>
</dbReference>
<protein>
    <recommendedName>
        <fullName evidence="3">histidine kinase</fullName>
        <ecNumber evidence="3">2.7.13.3</ecNumber>
    </recommendedName>
</protein>
<dbReference type="PANTHER" id="PTHR45339:SF5">
    <property type="entry name" value="HISTIDINE KINASE"/>
    <property type="match status" value="1"/>
</dbReference>
<dbReference type="AlphaFoldDB" id="A0A328B2J3"/>
<evidence type="ECO:0000256" key="13">
    <source>
        <dbReference type="PROSITE-ProRule" id="PRU00169"/>
    </source>
</evidence>
<dbReference type="GO" id="GO:0005524">
    <property type="term" value="F:ATP binding"/>
    <property type="evidence" value="ECO:0007669"/>
    <property type="project" value="UniProtKB-KW"/>
</dbReference>
<keyword evidence="12 15" id="KW-0472">Membrane</keyword>
<evidence type="ECO:0000259" key="16">
    <source>
        <dbReference type="PROSITE" id="PS50109"/>
    </source>
</evidence>